<gene>
    <name evidence="1" type="ORF">EYZ11_013111</name>
</gene>
<dbReference type="AlphaFoldDB" id="A0A4V6RQL9"/>
<name>A0A4V6RQL9_9EURO</name>
<keyword evidence="2" id="KW-1185">Reference proteome</keyword>
<sequence length="221" mass="25859">MDEEMKQAIRSNLQELDQLVRTAGNVRDNSQYLSCFTNLTKIREVIPSHHKVLAVIINRTVQIEQQRVNASRSTTTVRKFASRTGHHLSYTLDRLTDQLWPDLSKEEWLNKREWLSSYSLGGAKWELIEDVEMILSLIQCPIKSYEEHGWKTTEIQALNAFIRTLRQFKIKEDLRSALDSIIAYYCSQENHQTEQQAHPALITIIPSKSHRKKRKRIWTGI</sequence>
<dbReference type="VEuPathDB" id="FungiDB:EYZ11_013111"/>
<dbReference type="Proteomes" id="UP000308092">
    <property type="component" value="Unassembled WGS sequence"/>
</dbReference>
<protein>
    <submittedName>
        <fullName evidence="1">Uncharacterized protein</fullName>
    </submittedName>
</protein>
<reference evidence="1 2" key="1">
    <citation type="submission" date="2019-03" db="EMBL/GenBank/DDBJ databases">
        <title>The genome sequence of a newly discovered highly antifungal drug resistant Aspergillus species, Aspergillus tanneri NIH 1004.</title>
        <authorList>
            <person name="Mounaud S."/>
            <person name="Singh I."/>
            <person name="Joardar V."/>
            <person name="Pakala S."/>
            <person name="Pakala S."/>
            <person name="Venepally P."/>
            <person name="Hoover J."/>
            <person name="Nierman W."/>
            <person name="Chung J."/>
            <person name="Losada L."/>
        </authorList>
    </citation>
    <scope>NUCLEOTIDE SEQUENCE [LARGE SCALE GENOMIC DNA]</scope>
    <source>
        <strain evidence="1 2">NIH1004</strain>
    </source>
</reference>
<accession>A0A4V6RQL9</accession>
<comment type="caution">
    <text evidence="1">The sequence shown here is derived from an EMBL/GenBank/DDBJ whole genome shotgun (WGS) entry which is preliminary data.</text>
</comment>
<dbReference type="EMBL" id="SOSA01001206">
    <property type="protein sequence ID" value="THC87444.1"/>
    <property type="molecule type" value="Genomic_DNA"/>
</dbReference>
<evidence type="ECO:0000313" key="2">
    <source>
        <dbReference type="Proteomes" id="UP000308092"/>
    </source>
</evidence>
<proteinExistence type="predicted"/>
<evidence type="ECO:0000313" key="1">
    <source>
        <dbReference type="EMBL" id="THC87444.1"/>
    </source>
</evidence>
<organism evidence="1 2">
    <name type="scientific">Aspergillus tanneri</name>
    <dbReference type="NCBI Taxonomy" id="1220188"/>
    <lineage>
        <taxon>Eukaryota</taxon>
        <taxon>Fungi</taxon>
        <taxon>Dikarya</taxon>
        <taxon>Ascomycota</taxon>
        <taxon>Pezizomycotina</taxon>
        <taxon>Eurotiomycetes</taxon>
        <taxon>Eurotiomycetidae</taxon>
        <taxon>Eurotiales</taxon>
        <taxon>Aspergillaceae</taxon>
        <taxon>Aspergillus</taxon>
        <taxon>Aspergillus subgen. Circumdati</taxon>
    </lineage>
</organism>